<reference evidence="3" key="3">
    <citation type="submission" date="2025-09" db="UniProtKB">
        <authorList>
            <consortium name="Ensembl"/>
        </authorList>
    </citation>
    <scope>IDENTIFICATION</scope>
</reference>
<feature type="transmembrane region" description="Helical" evidence="1">
    <location>
        <begin position="316"/>
        <end position="337"/>
    </location>
</feature>
<name>F6SQC0_CIOIN</name>
<feature type="transmembrane region" description="Helical" evidence="1">
    <location>
        <begin position="257"/>
        <end position="284"/>
    </location>
</feature>
<feature type="transmembrane region" description="Helical" evidence="1">
    <location>
        <begin position="80"/>
        <end position="99"/>
    </location>
</feature>
<dbReference type="Ensembl" id="ENSCINT00000006516.3">
    <property type="protein sequence ID" value="ENSCINP00000006516.3"/>
    <property type="gene ID" value="ENSCING00000013407.2"/>
</dbReference>
<keyword evidence="4" id="KW-1185">Reference proteome</keyword>
<dbReference type="GO" id="GO:0005789">
    <property type="term" value="C:endoplasmic reticulum membrane"/>
    <property type="evidence" value="ECO:0007669"/>
    <property type="project" value="UniProtKB-SubCell"/>
</dbReference>
<keyword evidence="1" id="KW-0812">Transmembrane</keyword>
<dbReference type="PANTHER" id="PTHR14463">
    <property type="entry name" value="LIPASE MATURATION FACTOR"/>
    <property type="match status" value="1"/>
</dbReference>
<dbReference type="HOGENOM" id="CLU_736799_0_0_1"/>
<reference evidence="3" key="2">
    <citation type="submission" date="2025-08" db="UniProtKB">
        <authorList>
            <consortium name="Ensembl"/>
        </authorList>
    </citation>
    <scope>IDENTIFICATION</scope>
</reference>
<comment type="similarity">
    <text evidence="1">Belongs to the lipase maturation factor family.</text>
</comment>
<keyword evidence="1" id="KW-0256">Endoplasmic reticulum</keyword>
<accession>F6SQC0</accession>
<proteinExistence type="inferred from homology"/>
<sequence length="376" mass="44089">MDKTARTRDLFLALIALTFMFAFASLYVQVPGLYGRNGIKPVHNWMQQMIKENKQSSQTAESYFMKEPTLLWFIKLEPHLAMELLCILGVLLSFVCMIWKRVRTMPTYFLLWLFYLSVYKVGDTFLWFQWDILLLEVGFLSILVAPLSNKNSDAKTEANIHKEIPFWLVKWLLFRLMFASGVVKLTSQCPTWWGLTALNYHYESQCIPTPLAWWAHQLPDAVQQFSVIGTYIIEICLPFFFFVPLRPLRLFAGYAQIFLMVAIYLTGNYNFFNILTVVLCLSLFDDNHLSFLSRCLSFEKKDNRNPPQNEVQGNKIWNILYVLLNLSIFATFIYVMSTLFTYNGKFKLTFNKEEFNTFVKWSLPRIIFAASFLFVL</sequence>
<protein>
    <recommendedName>
        <fullName evidence="1">Lipase maturation factor</fullName>
    </recommendedName>
</protein>
<dbReference type="InParanoid" id="F6SQC0"/>
<dbReference type="OMA" id="MESERHY"/>
<feature type="transmembrane region" description="Helical" evidence="1">
    <location>
        <begin position="12"/>
        <end position="30"/>
    </location>
</feature>
<evidence type="ECO:0000259" key="2">
    <source>
        <dbReference type="Pfam" id="PF06762"/>
    </source>
</evidence>
<keyword evidence="1" id="KW-1133">Transmembrane helix</keyword>
<dbReference type="GeneTree" id="ENSGT00530000063702"/>
<reference evidence="4" key="1">
    <citation type="journal article" date="2002" name="Science">
        <title>The draft genome of Ciona intestinalis: insights into chordate and vertebrate origins.</title>
        <authorList>
            <person name="Dehal P."/>
            <person name="Satou Y."/>
            <person name="Campbell R.K."/>
            <person name="Chapman J."/>
            <person name="Degnan B."/>
            <person name="De Tomaso A."/>
            <person name="Davidson B."/>
            <person name="Di Gregorio A."/>
            <person name="Gelpke M."/>
            <person name="Goodstein D.M."/>
            <person name="Harafuji N."/>
            <person name="Hastings K.E."/>
            <person name="Ho I."/>
            <person name="Hotta K."/>
            <person name="Huang W."/>
            <person name="Kawashima T."/>
            <person name="Lemaire P."/>
            <person name="Martinez D."/>
            <person name="Meinertzhagen I.A."/>
            <person name="Necula S."/>
            <person name="Nonaka M."/>
            <person name="Putnam N."/>
            <person name="Rash S."/>
            <person name="Saiga H."/>
            <person name="Satake M."/>
            <person name="Terry A."/>
            <person name="Yamada L."/>
            <person name="Wang H.G."/>
            <person name="Awazu S."/>
            <person name="Azumi K."/>
            <person name="Boore J."/>
            <person name="Branno M."/>
            <person name="Chin-Bow S."/>
            <person name="DeSantis R."/>
            <person name="Doyle S."/>
            <person name="Francino P."/>
            <person name="Keys D.N."/>
            <person name="Haga S."/>
            <person name="Hayashi H."/>
            <person name="Hino K."/>
            <person name="Imai K.S."/>
            <person name="Inaba K."/>
            <person name="Kano S."/>
            <person name="Kobayashi K."/>
            <person name="Kobayashi M."/>
            <person name="Lee B.I."/>
            <person name="Makabe K.W."/>
            <person name="Manohar C."/>
            <person name="Matassi G."/>
            <person name="Medina M."/>
            <person name="Mochizuki Y."/>
            <person name="Mount S."/>
            <person name="Morishita T."/>
            <person name="Miura S."/>
            <person name="Nakayama A."/>
            <person name="Nishizaka S."/>
            <person name="Nomoto H."/>
            <person name="Ohta F."/>
            <person name="Oishi K."/>
            <person name="Rigoutsos I."/>
            <person name="Sano M."/>
            <person name="Sasaki A."/>
            <person name="Sasakura Y."/>
            <person name="Shoguchi E."/>
            <person name="Shin-i T."/>
            <person name="Spagnuolo A."/>
            <person name="Stainier D."/>
            <person name="Suzuki M.M."/>
            <person name="Tassy O."/>
            <person name="Takatori N."/>
            <person name="Tokuoka M."/>
            <person name="Yagi K."/>
            <person name="Yoshizaki F."/>
            <person name="Wada S."/>
            <person name="Zhang C."/>
            <person name="Hyatt P.D."/>
            <person name="Larimer F."/>
            <person name="Detter C."/>
            <person name="Doggett N."/>
            <person name="Glavina T."/>
            <person name="Hawkins T."/>
            <person name="Richardson P."/>
            <person name="Lucas S."/>
            <person name="Kohara Y."/>
            <person name="Levine M."/>
            <person name="Satoh N."/>
            <person name="Rokhsar D.S."/>
        </authorList>
    </citation>
    <scope>NUCLEOTIDE SEQUENCE [LARGE SCALE GENOMIC DNA]</scope>
</reference>
<organism evidence="3 4">
    <name type="scientific">Ciona intestinalis</name>
    <name type="common">Transparent sea squirt</name>
    <name type="synonym">Ascidia intestinalis</name>
    <dbReference type="NCBI Taxonomy" id="7719"/>
    <lineage>
        <taxon>Eukaryota</taxon>
        <taxon>Metazoa</taxon>
        <taxon>Chordata</taxon>
        <taxon>Tunicata</taxon>
        <taxon>Ascidiacea</taxon>
        <taxon>Phlebobranchia</taxon>
        <taxon>Cionidae</taxon>
        <taxon>Ciona</taxon>
    </lineage>
</organism>
<evidence type="ECO:0000313" key="4">
    <source>
        <dbReference type="Proteomes" id="UP000008144"/>
    </source>
</evidence>
<dbReference type="Pfam" id="PF06762">
    <property type="entry name" value="LMF1"/>
    <property type="match status" value="1"/>
</dbReference>
<dbReference type="AlphaFoldDB" id="F6SQC0"/>
<dbReference type="STRING" id="7719.ENSCINP00000006516"/>
<feature type="transmembrane region" description="Helical" evidence="1">
    <location>
        <begin position="106"/>
        <end position="122"/>
    </location>
</feature>
<keyword evidence="1" id="KW-0472">Membrane</keyword>
<dbReference type="InterPro" id="IPR057434">
    <property type="entry name" value="LMF1/2_N"/>
</dbReference>
<dbReference type="Proteomes" id="UP000008144">
    <property type="component" value="Unassembled WGS sequence"/>
</dbReference>
<dbReference type="PANTHER" id="PTHR14463:SF5">
    <property type="entry name" value="LIPASE MATURATION FACTOR 2"/>
    <property type="match status" value="1"/>
</dbReference>
<comment type="function">
    <text evidence="1">Involved in the maturation of specific proteins in the endoplasmic reticulum.</text>
</comment>
<evidence type="ECO:0000313" key="3">
    <source>
        <dbReference type="Ensembl" id="ENSCINP00000006516.3"/>
    </source>
</evidence>
<dbReference type="InterPro" id="IPR009613">
    <property type="entry name" value="LMF"/>
</dbReference>
<dbReference type="GO" id="GO:0051604">
    <property type="term" value="P:protein maturation"/>
    <property type="evidence" value="ECO:0007669"/>
    <property type="project" value="InterPro"/>
</dbReference>
<comment type="subcellular location">
    <subcellularLocation>
        <location evidence="1">Endoplasmic reticulum membrane</location>
        <topology evidence="1">Multi-pass membrane protein</topology>
    </subcellularLocation>
</comment>
<feature type="domain" description="Lipase maturation factor 1/2 N-terminal" evidence="2">
    <location>
        <begin position="127"/>
        <end position="290"/>
    </location>
</feature>
<feature type="transmembrane region" description="Helical" evidence="1">
    <location>
        <begin position="225"/>
        <end position="245"/>
    </location>
</feature>
<dbReference type="FunCoup" id="F6SQC0">
    <property type="interactions" value="2"/>
</dbReference>
<evidence type="ECO:0000256" key="1">
    <source>
        <dbReference type="RuleBase" id="RU361229"/>
    </source>
</evidence>